<accession>A0AAQ3UPS3</accession>
<dbReference type="AlphaFoldDB" id="A0AAQ3UPS3"/>
<organism evidence="2 3">
    <name type="scientific">Paspalum notatum var. saurae</name>
    <dbReference type="NCBI Taxonomy" id="547442"/>
    <lineage>
        <taxon>Eukaryota</taxon>
        <taxon>Viridiplantae</taxon>
        <taxon>Streptophyta</taxon>
        <taxon>Embryophyta</taxon>
        <taxon>Tracheophyta</taxon>
        <taxon>Spermatophyta</taxon>
        <taxon>Magnoliopsida</taxon>
        <taxon>Liliopsida</taxon>
        <taxon>Poales</taxon>
        <taxon>Poaceae</taxon>
        <taxon>PACMAD clade</taxon>
        <taxon>Panicoideae</taxon>
        <taxon>Andropogonodae</taxon>
        <taxon>Paspaleae</taxon>
        <taxon>Paspalinae</taxon>
        <taxon>Paspalum</taxon>
    </lineage>
</organism>
<dbReference type="EMBL" id="CP144754">
    <property type="protein sequence ID" value="WVZ96209.1"/>
    <property type="molecule type" value="Genomic_DNA"/>
</dbReference>
<name>A0AAQ3UPS3_PASNO</name>
<evidence type="ECO:0000256" key="1">
    <source>
        <dbReference type="SAM" id="MobiDB-lite"/>
    </source>
</evidence>
<reference evidence="2 3" key="1">
    <citation type="submission" date="2024-02" db="EMBL/GenBank/DDBJ databases">
        <title>High-quality chromosome-scale genome assembly of Pensacola bahiagrass (Paspalum notatum Flugge var. saurae).</title>
        <authorList>
            <person name="Vega J.M."/>
            <person name="Podio M."/>
            <person name="Orjuela J."/>
            <person name="Siena L.A."/>
            <person name="Pessino S.C."/>
            <person name="Combes M.C."/>
            <person name="Mariac C."/>
            <person name="Albertini E."/>
            <person name="Pupilli F."/>
            <person name="Ortiz J.P.A."/>
            <person name="Leblanc O."/>
        </authorList>
    </citation>
    <scope>NUCLEOTIDE SEQUENCE [LARGE SCALE GENOMIC DNA]</scope>
    <source>
        <strain evidence="2">R1</strain>
        <tissue evidence="2">Leaf</tissue>
    </source>
</reference>
<dbReference type="Proteomes" id="UP001341281">
    <property type="component" value="Chromosome 10"/>
</dbReference>
<feature type="compositionally biased region" description="Basic and acidic residues" evidence="1">
    <location>
        <begin position="115"/>
        <end position="127"/>
    </location>
</feature>
<gene>
    <name evidence="2" type="ORF">U9M48_041876</name>
</gene>
<feature type="region of interest" description="Disordered" evidence="1">
    <location>
        <begin position="107"/>
        <end position="127"/>
    </location>
</feature>
<proteinExistence type="predicted"/>
<protein>
    <submittedName>
        <fullName evidence="2">Uncharacterized protein</fullName>
    </submittedName>
</protein>
<feature type="region of interest" description="Disordered" evidence="1">
    <location>
        <begin position="1"/>
        <end position="34"/>
    </location>
</feature>
<evidence type="ECO:0000313" key="2">
    <source>
        <dbReference type="EMBL" id="WVZ96209.1"/>
    </source>
</evidence>
<keyword evidence="3" id="KW-1185">Reference proteome</keyword>
<sequence>MAGRGGGRRSSGRSWKRRRRGRGEKRRRRTERWTGEGAVVIARPLETAWASAWFGGADLQRRSAEVTGSMKLRSESPVMLDVTSGAVEGARFAMAAEVLQRHAVVLPRPGRRRGQRLDDPGDEPWSR</sequence>
<evidence type="ECO:0000313" key="3">
    <source>
        <dbReference type="Proteomes" id="UP001341281"/>
    </source>
</evidence>
<feature type="compositionally biased region" description="Basic residues" evidence="1">
    <location>
        <begin position="1"/>
        <end position="30"/>
    </location>
</feature>